<dbReference type="PIRSF" id="PIRSF028704">
    <property type="entry name" value="UPC028704"/>
    <property type="match status" value="1"/>
</dbReference>
<dbReference type="PANTHER" id="PTHR38592">
    <property type="entry name" value="BLL4819 PROTEIN"/>
    <property type="match status" value="1"/>
</dbReference>
<feature type="transmembrane region" description="Helical" evidence="1">
    <location>
        <begin position="41"/>
        <end position="60"/>
    </location>
</feature>
<feature type="transmembrane region" description="Helical" evidence="1">
    <location>
        <begin position="242"/>
        <end position="260"/>
    </location>
</feature>
<feature type="transmembrane region" description="Helical" evidence="1">
    <location>
        <begin position="326"/>
        <end position="347"/>
    </location>
</feature>
<feature type="transmembrane region" description="Helical" evidence="1">
    <location>
        <begin position="403"/>
        <end position="425"/>
    </location>
</feature>
<dbReference type="InterPro" id="IPR014550">
    <property type="entry name" value="UCP028704_OpgC"/>
</dbReference>
<name>A0A497VCZ9_9RHOB</name>
<gene>
    <name evidence="2" type="ORF">BCF46_2450</name>
</gene>
<feature type="transmembrane region" description="Helical" evidence="1">
    <location>
        <begin position="72"/>
        <end position="89"/>
    </location>
</feature>
<protein>
    <recommendedName>
        <fullName evidence="4">OpgC protein</fullName>
    </recommendedName>
</protein>
<evidence type="ECO:0000313" key="3">
    <source>
        <dbReference type="Proteomes" id="UP000269157"/>
    </source>
</evidence>
<dbReference type="PANTHER" id="PTHR38592:SF3">
    <property type="entry name" value="BLL4819 PROTEIN"/>
    <property type="match status" value="1"/>
</dbReference>
<sequence length="438" mass="48276">MTMASTSPLSQAAESFAASPAASGTSGVTTRDPRLDFYRGIAMFIILFAHTPGNFFTSWIPARWGFSDATEIFVFCSGMASAIAFGRTFDRAGWLLGTARVAYRVWQVYWAHICMFFTIAMMVAWWDSFGIFEKNYINSLNLVPIFEGRTGSTTGIVTTTADNLIGIFSLTYVPNYFDILPMYMAILVMMPVVMALSRVNLWLTAAVIATVWLFAQRGLLSWLGAEHLWLSLPAEPWSERHWFFNPFGWQLIFFTGFAFMRGWIPAPPVKTWLIAVAAVIVVANIPLSNIGVRAVNQEWFGAFDGNPVIEWRVANKPFIDKSGFGLLRYVHFLALAYLAWVAAGVGGHRLMSSGGSALSDAWGKLVKIVMKVGQQSLAVFVFSMVFARIAGFTMDQIGRETGTVVMVNFVGVAALVAVAYFVGWIKGTPWKPAKGAAA</sequence>
<keyword evidence="1" id="KW-1133">Transmembrane helix</keyword>
<feature type="transmembrane region" description="Helical" evidence="1">
    <location>
        <begin position="368"/>
        <end position="391"/>
    </location>
</feature>
<dbReference type="AlphaFoldDB" id="A0A497VCZ9"/>
<feature type="transmembrane region" description="Helical" evidence="1">
    <location>
        <begin position="201"/>
        <end position="222"/>
    </location>
</feature>
<proteinExistence type="predicted"/>
<keyword evidence="3" id="KW-1185">Reference proteome</keyword>
<keyword evidence="1" id="KW-0472">Membrane</keyword>
<accession>A0A497VCZ9</accession>
<evidence type="ECO:0000256" key="1">
    <source>
        <dbReference type="SAM" id="Phobius"/>
    </source>
</evidence>
<dbReference type="Pfam" id="PF10129">
    <property type="entry name" value="OpgC_C"/>
    <property type="match status" value="1"/>
</dbReference>
<feature type="transmembrane region" description="Helical" evidence="1">
    <location>
        <begin position="179"/>
        <end position="196"/>
    </location>
</feature>
<keyword evidence="1" id="KW-0812">Transmembrane</keyword>
<feature type="transmembrane region" description="Helical" evidence="1">
    <location>
        <begin position="272"/>
        <end position="292"/>
    </location>
</feature>
<dbReference type="EMBL" id="RCCE01000004">
    <property type="protein sequence ID" value="RLJ41491.1"/>
    <property type="molecule type" value="Genomic_DNA"/>
</dbReference>
<dbReference type="Proteomes" id="UP000269157">
    <property type="component" value="Unassembled WGS sequence"/>
</dbReference>
<organism evidence="2 3">
    <name type="scientific">Litoreibacter meonggei</name>
    <dbReference type="NCBI Taxonomy" id="1049199"/>
    <lineage>
        <taxon>Bacteria</taxon>
        <taxon>Pseudomonadati</taxon>
        <taxon>Pseudomonadota</taxon>
        <taxon>Alphaproteobacteria</taxon>
        <taxon>Rhodobacterales</taxon>
        <taxon>Roseobacteraceae</taxon>
        <taxon>Litoreibacter</taxon>
    </lineage>
</organism>
<feature type="transmembrane region" description="Helical" evidence="1">
    <location>
        <begin position="109"/>
        <end position="132"/>
    </location>
</feature>
<evidence type="ECO:0000313" key="2">
    <source>
        <dbReference type="EMBL" id="RLJ41491.1"/>
    </source>
</evidence>
<evidence type="ECO:0008006" key="4">
    <source>
        <dbReference type="Google" id="ProtNLM"/>
    </source>
</evidence>
<reference evidence="2 3" key="1">
    <citation type="submission" date="2018-10" db="EMBL/GenBank/DDBJ databases">
        <title>Genomic Encyclopedia of Archaeal and Bacterial Type Strains, Phase II (KMG-II): from individual species to whole genera.</title>
        <authorList>
            <person name="Goeker M."/>
        </authorList>
    </citation>
    <scope>NUCLEOTIDE SEQUENCE [LARGE SCALE GENOMIC DNA]</scope>
    <source>
        <strain evidence="2 3">DSM 29466</strain>
    </source>
</reference>
<comment type="caution">
    <text evidence="2">The sequence shown here is derived from an EMBL/GenBank/DDBJ whole genome shotgun (WGS) entry which is preliminary data.</text>
</comment>